<dbReference type="Pfam" id="PF02311">
    <property type="entry name" value="AraC_binding"/>
    <property type="match status" value="1"/>
</dbReference>
<dbReference type="InterPro" id="IPR014710">
    <property type="entry name" value="RmlC-like_jellyroll"/>
</dbReference>
<keyword evidence="6" id="KW-1185">Reference proteome</keyword>
<keyword evidence="2" id="KW-0238">DNA-binding</keyword>
<dbReference type="InterPro" id="IPR018060">
    <property type="entry name" value="HTH_AraC"/>
</dbReference>
<dbReference type="SUPFAM" id="SSF51182">
    <property type="entry name" value="RmlC-like cupins"/>
    <property type="match status" value="1"/>
</dbReference>
<evidence type="ECO:0000313" key="6">
    <source>
        <dbReference type="Proteomes" id="UP000271678"/>
    </source>
</evidence>
<gene>
    <name evidence="5" type="ORF">EFY87_10945</name>
</gene>
<dbReference type="Proteomes" id="UP000271678">
    <property type="component" value="Unassembled WGS sequence"/>
</dbReference>
<dbReference type="Gene3D" id="1.10.10.60">
    <property type="entry name" value="Homeodomain-like"/>
    <property type="match status" value="1"/>
</dbReference>
<dbReference type="CDD" id="cd06124">
    <property type="entry name" value="cupin_NimR-like_N"/>
    <property type="match status" value="1"/>
</dbReference>
<keyword evidence="3" id="KW-0804">Transcription</keyword>
<proteinExistence type="predicted"/>
<dbReference type="RefSeq" id="WP_123271508.1">
    <property type="nucleotide sequence ID" value="NZ_RJJQ01000010.1"/>
</dbReference>
<name>A0A3M9M7W7_9MICO</name>
<dbReference type="Pfam" id="PF12833">
    <property type="entry name" value="HTH_18"/>
    <property type="match status" value="1"/>
</dbReference>
<dbReference type="OrthoDB" id="2039152at2"/>
<evidence type="ECO:0000256" key="1">
    <source>
        <dbReference type="ARBA" id="ARBA00023015"/>
    </source>
</evidence>
<sequence>MSQNRHTPIAATTTLLHRGGDVIDRHHHDEHQLIYVSSGVVAIRTAHGAWVASRDRALWVPAHTWHEHRFYGRSSFHTVGFGAGSGPLPTDAPTVIAVDPLLRESLVALTGEKPPAREEHHLRAVISDRLHRAPLQPFVLPMPTDPRLTDACRIIEADLSIPRSIGWLAARVNTGERTLSRLFRTEFGMSYPQWRTRARLFTAMVLLSEGNSVTSTAHATGWATTSAFVDTFSHTLGVTPGSYRRR</sequence>
<dbReference type="InterPro" id="IPR003313">
    <property type="entry name" value="AraC-bd"/>
</dbReference>
<dbReference type="PANTHER" id="PTHR11019">
    <property type="entry name" value="HTH-TYPE TRANSCRIPTIONAL REGULATOR NIMR"/>
    <property type="match status" value="1"/>
</dbReference>
<reference evidence="5 6" key="1">
    <citation type="submission" date="2018-11" db="EMBL/GenBank/DDBJ databases">
        <title>Draft genome of Simplicispira Flexivirga sp. BO-16.</title>
        <authorList>
            <person name="Im W.T."/>
        </authorList>
    </citation>
    <scope>NUCLEOTIDE SEQUENCE [LARGE SCALE GENOMIC DNA]</scope>
    <source>
        <strain evidence="5 6">BO-16</strain>
    </source>
</reference>
<dbReference type="PANTHER" id="PTHR11019:SF199">
    <property type="entry name" value="HTH-TYPE TRANSCRIPTIONAL REGULATOR NIMR"/>
    <property type="match status" value="1"/>
</dbReference>
<dbReference type="GO" id="GO:0003700">
    <property type="term" value="F:DNA-binding transcription factor activity"/>
    <property type="evidence" value="ECO:0007669"/>
    <property type="project" value="InterPro"/>
</dbReference>
<dbReference type="SUPFAM" id="SSF46689">
    <property type="entry name" value="Homeodomain-like"/>
    <property type="match status" value="1"/>
</dbReference>
<dbReference type="Gene3D" id="2.60.120.10">
    <property type="entry name" value="Jelly Rolls"/>
    <property type="match status" value="1"/>
</dbReference>
<evidence type="ECO:0000313" key="5">
    <source>
        <dbReference type="EMBL" id="RNI21659.1"/>
    </source>
</evidence>
<dbReference type="SMART" id="SM00342">
    <property type="entry name" value="HTH_ARAC"/>
    <property type="match status" value="1"/>
</dbReference>
<dbReference type="PROSITE" id="PS01124">
    <property type="entry name" value="HTH_ARAC_FAMILY_2"/>
    <property type="match status" value="1"/>
</dbReference>
<dbReference type="GO" id="GO:0043565">
    <property type="term" value="F:sequence-specific DNA binding"/>
    <property type="evidence" value="ECO:0007669"/>
    <property type="project" value="InterPro"/>
</dbReference>
<protein>
    <submittedName>
        <fullName evidence="5">AraC family transcriptional regulator</fullName>
    </submittedName>
</protein>
<evidence type="ECO:0000256" key="2">
    <source>
        <dbReference type="ARBA" id="ARBA00023125"/>
    </source>
</evidence>
<dbReference type="InterPro" id="IPR011051">
    <property type="entry name" value="RmlC_Cupin_sf"/>
</dbReference>
<dbReference type="InterPro" id="IPR009057">
    <property type="entry name" value="Homeodomain-like_sf"/>
</dbReference>
<keyword evidence="1" id="KW-0805">Transcription regulation</keyword>
<organism evidence="5 6">
    <name type="scientific">Flexivirga caeni</name>
    <dbReference type="NCBI Taxonomy" id="2294115"/>
    <lineage>
        <taxon>Bacteria</taxon>
        <taxon>Bacillati</taxon>
        <taxon>Actinomycetota</taxon>
        <taxon>Actinomycetes</taxon>
        <taxon>Micrococcales</taxon>
        <taxon>Dermacoccaceae</taxon>
        <taxon>Flexivirga</taxon>
    </lineage>
</organism>
<dbReference type="EMBL" id="RJJQ01000010">
    <property type="protein sequence ID" value="RNI21659.1"/>
    <property type="molecule type" value="Genomic_DNA"/>
</dbReference>
<evidence type="ECO:0000259" key="4">
    <source>
        <dbReference type="PROSITE" id="PS01124"/>
    </source>
</evidence>
<evidence type="ECO:0000256" key="3">
    <source>
        <dbReference type="ARBA" id="ARBA00023163"/>
    </source>
</evidence>
<accession>A0A3M9M7W7</accession>
<comment type="caution">
    <text evidence="5">The sequence shown here is derived from an EMBL/GenBank/DDBJ whole genome shotgun (WGS) entry which is preliminary data.</text>
</comment>
<dbReference type="AlphaFoldDB" id="A0A3M9M7W7"/>
<feature type="domain" description="HTH araC/xylS-type" evidence="4">
    <location>
        <begin position="149"/>
        <end position="246"/>
    </location>
</feature>